<evidence type="ECO:0000259" key="2">
    <source>
        <dbReference type="Pfam" id="PF13091"/>
    </source>
</evidence>
<dbReference type="EMBL" id="CP003929">
    <property type="protein sequence ID" value="AGB36810.1"/>
    <property type="molecule type" value="Genomic_DNA"/>
</dbReference>
<reference evidence="3 4" key="1">
    <citation type="submission" date="2012-11" db="EMBL/GenBank/DDBJ databases">
        <title>FINISHED of Natronococcus occultus SP4, DSM 3396.</title>
        <authorList>
            <consortium name="DOE Joint Genome Institute"/>
            <person name="Eisen J."/>
            <person name="Huntemann M."/>
            <person name="Wei C.-L."/>
            <person name="Han J."/>
            <person name="Detter J.C."/>
            <person name="Han C."/>
            <person name="Tapia R."/>
            <person name="Chen A."/>
            <person name="Kyrpides N."/>
            <person name="Mavromatis K."/>
            <person name="Markowitz V."/>
            <person name="Szeto E."/>
            <person name="Ivanova N."/>
            <person name="Mikhailova N."/>
            <person name="Ovchinnikova G."/>
            <person name="Pagani I."/>
            <person name="Pati A."/>
            <person name="Goodwin L."/>
            <person name="Nordberg H.P."/>
            <person name="Cantor M.N."/>
            <person name="Hua S.X."/>
            <person name="Woyke T."/>
            <person name="Eisen J."/>
            <person name="Klenk H.-P."/>
            <person name="Klenk H.-P."/>
        </authorList>
    </citation>
    <scope>NUCLEOTIDE SEQUENCE [LARGE SCALE GENOMIC DNA]</scope>
    <source>
        <strain evidence="3 4">SP4</strain>
    </source>
</reference>
<dbReference type="AlphaFoldDB" id="L0JWZ8"/>
<dbReference type="eggNOG" id="arCOG04818">
    <property type="taxonomic scope" value="Archaea"/>
</dbReference>
<proteinExistence type="predicted"/>
<dbReference type="Pfam" id="PF13091">
    <property type="entry name" value="PLDc_2"/>
    <property type="match status" value="1"/>
</dbReference>
<dbReference type="KEGG" id="nou:Natoc_0962"/>
<evidence type="ECO:0000256" key="1">
    <source>
        <dbReference type="SAM" id="Phobius"/>
    </source>
</evidence>
<dbReference type="Gene3D" id="3.30.870.10">
    <property type="entry name" value="Endonuclease Chain A"/>
    <property type="match status" value="1"/>
</dbReference>
<dbReference type="RefSeq" id="WP_015320264.1">
    <property type="nucleotide sequence ID" value="NC_019974.1"/>
</dbReference>
<gene>
    <name evidence="3" type="ORF">Natoc_0962</name>
</gene>
<accession>L0JWZ8</accession>
<dbReference type="HOGENOM" id="CLU_1297518_0_0_2"/>
<dbReference type="GeneID" id="14402160"/>
<dbReference type="OrthoDB" id="169510at2157"/>
<name>L0JWZ8_9EURY</name>
<dbReference type="CDD" id="cd09117">
    <property type="entry name" value="PLDc_Bfil_DEXD_like"/>
    <property type="match status" value="1"/>
</dbReference>
<evidence type="ECO:0000313" key="3">
    <source>
        <dbReference type="EMBL" id="AGB36810.1"/>
    </source>
</evidence>
<dbReference type="STRING" id="694430.Natoc_0962"/>
<dbReference type="SUPFAM" id="SSF56024">
    <property type="entry name" value="Phospholipase D/nuclease"/>
    <property type="match status" value="1"/>
</dbReference>
<organism evidence="3 4">
    <name type="scientific">Natronococcus occultus SP4</name>
    <dbReference type="NCBI Taxonomy" id="694430"/>
    <lineage>
        <taxon>Archaea</taxon>
        <taxon>Methanobacteriati</taxon>
        <taxon>Methanobacteriota</taxon>
        <taxon>Stenosarchaea group</taxon>
        <taxon>Halobacteria</taxon>
        <taxon>Halobacteriales</taxon>
        <taxon>Natrialbaceae</taxon>
        <taxon>Natronococcus</taxon>
    </lineage>
</organism>
<keyword evidence="1" id="KW-0472">Membrane</keyword>
<keyword evidence="1" id="KW-0812">Transmembrane</keyword>
<dbReference type="InterPro" id="IPR025202">
    <property type="entry name" value="PLD-like_dom"/>
</dbReference>
<protein>
    <recommendedName>
        <fullName evidence="2">Phospholipase D-like domain-containing protein</fullName>
    </recommendedName>
</protein>
<keyword evidence="4" id="KW-1185">Reference proteome</keyword>
<feature type="transmembrane region" description="Helical" evidence="1">
    <location>
        <begin position="195"/>
        <end position="215"/>
    </location>
</feature>
<sequence>MIEAESSVGILATDSSDRRFQDALSELFTGNGTIYLVSGYFTYQGYLSIRDDIVSFLERSRDNELIAIVGPASDQFSARIAHDLWSFDDHDQVQLYKQPKGLHAKLYLRDGPNPTCIVGSGNITQVAFEYNIELNVELTRSSIDHPDLRPFYEWLEDAVAASQPLRRRDILGPVQIGSSFVNWSNKARLLPLRNVALRVVPVLLLVVLLASVFRFV</sequence>
<feature type="domain" description="Phospholipase D-like" evidence="2">
    <location>
        <begin position="79"/>
        <end position="140"/>
    </location>
</feature>
<dbReference type="Proteomes" id="UP000010878">
    <property type="component" value="Chromosome"/>
</dbReference>
<keyword evidence="1" id="KW-1133">Transmembrane helix</keyword>
<evidence type="ECO:0000313" key="4">
    <source>
        <dbReference type="Proteomes" id="UP000010878"/>
    </source>
</evidence>